<dbReference type="NCBIfam" id="NF040689">
    <property type="entry name" value="MtrAB_MtrA"/>
    <property type="match status" value="1"/>
</dbReference>
<dbReference type="Gene3D" id="6.10.250.690">
    <property type="match status" value="1"/>
</dbReference>
<dbReference type="EMBL" id="LR134476">
    <property type="protein sequence ID" value="VEI12891.1"/>
    <property type="molecule type" value="Genomic_DNA"/>
</dbReference>
<evidence type="ECO:0000256" key="4">
    <source>
        <dbReference type="ARBA" id="ARBA00023125"/>
    </source>
</evidence>
<protein>
    <recommendedName>
        <fullName evidence="6">DNA-binding response regulator MtrA</fullName>
    </recommendedName>
</protein>
<dbReference type="InterPro" id="IPR001867">
    <property type="entry name" value="OmpR/PhoB-type_DNA-bd"/>
</dbReference>
<dbReference type="FunFam" id="1.10.10.10:FF:000033">
    <property type="entry name" value="DNA-binding response regulator MtrA"/>
    <property type="match status" value="1"/>
</dbReference>
<feature type="domain" description="Response regulatory" evidence="9">
    <location>
        <begin position="39"/>
        <end position="152"/>
    </location>
</feature>
<evidence type="ECO:0000313" key="11">
    <source>
        <dbReference type="EMBL" id="VEI12891.1"/>
    </source>
</evidence>
<evidence type="ECO:0000256" key="5">
    <source>
        <dbReference type="ARBA" id="ARBA00023163"/>
    </source>
</evidence>
<dbReference type="PANTHER" id="PTHR48111">
    <property type="entry name" value="REGULATOR OF RPOS"/>
    <property type="match status" value="1"/>
</dbReference>
<proteinExistence type="predicted"/>
<name>A0A3S4UYC5_9ACTO</name>
<dbReference type="Gene3D" id="3.40.50.2300">
    <property type="match status" value="1"/>
</dbReference>
<dbReference type="CDD" id="cd00383">
    <property type="entry name" value="trans_reg_C"/>
    <property type="match status" value="1"/>
</dbReference>
<feature type="domain" description="OmpR/PhoB-type" evidence="10">
    <location>
        <begin position="159"/>
        <end position="258"/>
    </location>
</feature>
<dbReference type="FunFam" id="3.40.50.2300:FF:000001">
    <property type="entry name" value="DNA-binding response regulator PhoB"/>
    <property type="match status" value="1"/>
</dbReference>
<dbReference type="SMART" id="SM00448">
    <property type="entry name" value="REC"/>
    <property type="match status" value="1"/>
</dbReference>
<dbReference type="InterPro" id="IPR036388">
    <property type="entry name" value="WH-like_DNA-bd_sf"/>
</dbReference>
<reference evidence="11 12" key="1">
    <citation type="submission" date="2018-12" db="EMBL/GenBank/DDBJ databases">
        <authorList>
            <consortium name="Pathogen Informatics"/>
        </authorList>
    </citation>
    <scope>NUCLEOTIDE SEQUENCE [LARGE SCALE GENOMIC DNA]</scope>
    <source>
        <strain evidence="11 12">NCTC13354</strain>
    </source>
</reference>
<dbReference type="PANTHER" id="PTHR48111:SF21">
    <property type="entry name" value="DNA-BINDING DUAL MASTER TRANSCRIPTIONAL REGULATOR RPAA"/>
    <property type="match status" value="1"/>
</dbReference>
<dbReference type="PROSITE" id="PS51755">
    <property type="entry name" value="OMPR_PHOB"/>
    <property type="match status" value="1"/>
</dbReference>
<dbReference type="SUPFAM" id="SSF46894">
    <property type="entry name" value="C-terminal effector domain of the bipartite response regulators"/>
    <property type="match status" value="1"/>
</dbReference>
<dbReference type="InterPro" id="IPR039420">
    <property type="entry name" value="WalR-like"/>
</dbReference>
<dbReference type="AlphaFoldDB" id="A0A3S4UYC5"/>
<organism evidence="11 12">
    <name type="scientific">Trueperella bialowiezensis</name>
    <dbReference type="NCBI Taxonomy" id="312285"/>
    <lineage>
        <taxon>Bacteria</taxon>
        <taxon>Bacillati</taxon>
        <taxon>Actinomycetota</taxon>
        <taxon>Actinomycetes</taxon>
        <taxon>Actinomycetales</taxon>
        <taxon>Actinomycetaceae</taxon>
        <taxon>Trueperella</taxon>
    </lineage>
</organism>
<dbReference type="InterPro" id="IPR047673">
    <property type="entry name" value="MtrA_REC"/>
</dbReference>
<dbReference type="InterPro" id="IPR016032">
    <property type="entry name" value="Sig_transdc_resp-reg_C-effctor"/>
</dbReference>
<dbReference type="GO" id="GO:0005829">
    <property type="term" value="C:cytosol"/>
    <property type="evidence" value="ECO:0007669"/>
    <property type="project" value="TreeGrafter"/>
</dbReference>
<feature type="DNA-binding region" description="OmpR/PhoB-type" evidence="8">
    <location>
        <begin position="159"/>
        <end position="258"/>
    </location>
</feature>
<evidence type="ECO:0000313" key="12">
    <source>
        <dbReference type="Proteomes" id="UP000269542"/>
    </source>
</evidence>
<keyword evidence="12" id="KW-1185">Reference proteome</keyword>
<dbReference type="Pfam" id="PF00072">
    <property type="entry name" value="Response_reg"/>
    <property type="match status" value="1"/>
</dbReference>
<dbReference type="PROSITE" id="PS50110">
    <property type="entry name" value="RESPONSE_REGULATORY"/>
    <property type="match status" value="1"/>
</dbReference>
<dbReference type="GO" id="GO:0000156">
    <property type="term" value="F:phosphorelay response regulator activity"/>
    <property type="evidence" value="ECO:0007669"/>
    <property type="project" value="InterPro"/>
</dbReference>
<evidence type="ECO:0000256" key="8">
    <source>
        <dbReference type="PROSITE-ProRule" id="PRU01091"/>
    </source>
</evidence>
<feature type="modified residue" description="4-aspartylphosphate" evidence="7">
    <location>
        <position position="88"/>
    </location>
</feature>
<dbReference type="Gene3D" id="1.10.10.10">
    <property type="entry name" value="Winged helix-like DNA-binding domain superfamily/Winged helix DNA-binding domain"/>
    <property type="match status" value="1"/>
</dbReference>
<gene>
    <name evidence="11" type="primary">mtrA</name>
    <name evidence="11" type="ORF">NCTC13354_00589</name>
</gene>
<keyword evidence="2" id="KW-0902">Two-component regulatory system</keyword>
<dbReference type="SMART" id="SM00862">
    <property type="entry name" value="Trans_reg_C"/>
    <property type="match status" value="1"/>
</dbReference>
<dbReference type="InterPro" id="IPR001789">
    <property type="entry name" value="Sig_transdc_resp-reg_receiver"/>
</dbReference>
<evidence type="ECO:0000256" key="2">
    <source>
        <dbReference type="ARBA" id="ARBA00023012"/>
    </source>
</evidence>
<dbReference type="SUPFAM" id="SSF52172">
    <property type="entry name" value="CheY-like"/>
    <property type="match status" value="1"/>
</dbReference>
<dbReference type="Proteomes" id="UP000269542">
    <property type="component" value="Chromosome"/>
</dbReference>
<dbReference type="KEGG" id="tbw:NCTC13354_00589"/>
<evidence type="ECO:0000256" key="6">
    <source>
        <dbReference type="ARBA" id="ARBA00035142"/>
    </source>
</evidence>
<keyword evidence="3" id="KW-0805">Transcription regulation</keyword>
<keyword evidence="1 7" id="KW-0597">Phosphoprotein</keyword>
<evidence type="ECO:0000256" key="3">
    <source>
        <dbReference type="ARBA" id="ARBA00023015"/>
    </source>
</evidence>
<accession>A0A3S4UYC5</accession>
<dbReference type="Pfam" id="PF00486">
    <property type="entry name" value="Trans_reg_C"/>
    <property type="match status" value="1"/>
</dbReference>
<evidence type="ECO:0000259" key="10">
    <source>
        <dbReference type="PROSITE" id="PS51755"/>
    </source>
</evidence>
<keyword evidence="4 8" id="KW-0238">DNA-binding</keyword>
<dbReference type="InterPro" id="IPR047671">
    <property type="entry name" value="MtrAB_MtrA"/>
</dbReference>
<dbReference type="InterPro" id="IPR011006">
    <property type="entry name" value="CheY-like_superfamily"/>
</dbReference>
<evidence type="ECO:0000256" key="7">
    <source>
        <dbReference type="PROSITE-ProRule" id="PRU00169"/>
    </source>
</evidence>
<dbReference type="CDD" id="cd17626">
    <property type="entry name" value="REC_OmpR_MtrA-like"/>
    <property type="match status" value="1"/>
</dbReference>
<dbReference type="GO" id="GO:0032993">
    <property type="term" value="C:protein-DNA complex"/>
    <property type="evidence" value="ECO:0007669"/>
    <property type="project" value="TreeGrafter"/>
</dbReference>
<evidence type="ECO:0000259" key="9">
    <source>
        <dbReference type="PROSITE" id="PS50110"/>
    </source>
</evidence>
<dbReference type="GO" id="GO:0000976">
    <property type="term" value="F:transcription cis-regulatory region binding"/>
    <property type="evidence" value="ECO:0007669"/>
    <property type="project" value="InterPro"/>
</dbReference>
<sequence>MLIYPNSNRKSPPSIIRKNEIFNWYNGDVWQREVGANMHILVVDDDPAITEMVAILLETDGYEVSACAHGDAVLPLYRAQRPDLVLLDVMLPGMDGVSVARALREESDVPIIMMSAKTDSVDVIAGLEAGADDYVTKPFENSVLLARIKARLRRQEPESDTLKIADLVIDPKAHEVRRGDEVLHLTPLEFDLLKVLASKPYQVFTREELLEQVWGYRHSSDTRLVNVHIQRLRAKVEKDPENPEVVLTVRGVGYRAGSTEQ</sequence>
<dbReference type="GO" id="GO:0045893">
    <property type="term" value="P:positive regulation of DNA-templated transcription"/>
    <property type="evidence" value="ECO:0007669"/>
    <property type="project" value="InterPro"/>
</dbReference>
<evidence type="ECO:0000256" key="1">
    <source>
        <dbReference type="ARBA" id="ARBA00022553"/>
    </source>
</evidence>
<keyword evidence="5" id="KW-0804">Transcription</keyword>